<dbReference type="PROSITE" id="PS51186">
    <property type="entry name" value="GNAT"/>
    <property type="match status" value="1"/>
</dbReference>
<dbReference type="SUPFAM" id="SSF55729">
    <property type="entry name" value="Acyl-CoA N-acyltransferases (Nat)"/>
    <property type="match status" value="1"/>
</dbReference>
<dbReference type="PANTHER" id="PTHR42791:SF2">
    <property type="entry name" value="N-ACETYLTRANSFERASE DOMAIN-CONTAINING PROTEIN"/>
    <property type="match status" value="1"/>
</dbReference>
<evidence type="ECO:0000313" key="2">
    <source>
        <dbReference type="EMBL" id="TVY85359.1"/>
    </source>
</evidence>
<protein>
    <recommendedName>
        <fullName evidence="1">N-acetyltransferase domain-containing protein</fullName>
    </recommendedName>
</protein>
<dbReference type="Proteomes" id="UP000469558">
    <property type="component" value="Unassembled WGS sequence"/>
</dbReference>
<dbReference type="InterPro" id="IPR052523">
    <property type="entry name" value="Trichothecene_AcTrans"/>
</dbReference>
<dbReference type="EMBL" id="QGMK01000011">
    <property type="protein sequence ID" value="TVY85359.1"/>
    <property type="molecule type" value="Genomic_DNA"/>
</dbReference>
<feature type="domain" description="N-acetyltransferase" evidence="1">
    <location>
        <begin position="150"/>
        <end position="226"/>
    </location>
</feature>
<dbReference type="InterPro" id="IPR000182">
    <property type="entry name" value="GNAT_dom"/>
</dbReference>
<dbReference type="GO" id="GO:0016747">
    <property type="term" value="F:acyltransferase activity, transferring groups other than amino-acyl groups"/>
    <property type="evidence" value="ECO:0007669"/>
    <property type="project" value="InterPro"/>
</dbReference>
<dbReference type="InterPro" id="IPR016181">
    <property type="entry name" value="Acyl_CoA_acyltransferase"/>
</dbReference>
<dbReference type="CDD" id="cd04301">
    <property type="entry name" value="NAT_SF"/>
    <property type="match status" value="1"/>
</dbReference>
<evidence type="ECO:0000259" key="1">
    <source>
        <dbReference type="PROSITE" id="PS51186"/>
    </source>
</evidence>
<name>A0A8T9CHN1_9HELO</name>
<dbReference type="Gene3D" id="3.40.630.30">
    <property type="match status" value="1"/>
</dbReference>
<proteinExistence type="predicted"/>
<dbReference type="Pfam" id="PF13508">
    <property type="entry name" value="Acetyltransf_7"/>
    <property type="match status" value="1"/>
</dbReference>
<accession>A0A8T9CHN1</accession>
<dbReference type="PANTHER" id="PTHR42791">
    <property type="entry name" value="GNAT FAMILY ACETYLTRANSFERASE"/>
    <property type="match status" value="1"/>
</dbReference>
<organism evidence="2 3">
    <name type="scientific">Lachnellula suecica</name>
    <dbReference type="NCBI Taxonomy" id="602035"/>
    <lineage>
        <taxon>Eukaryota</taxon>
        <taxon>Fungi</taxon>
        <taxon>Dikarya</taxon>
        <taxon>Ascomycota</taxon>
        <taxon>Pezizomycotina</taxon>
        <taxon>Leotiomycetes</taxon>
        <taxon>Helotiales</taxon>
        <taxon>Lachnaceae</taxon>
        <taxon>Lachnellula</taxon>
    </lineage>
</organism>
<comment type="caution">
    <text evidence="2">The sequence shown here is derived from an EMBL/GenBank/DDBJ whole genome shotgun (WGS) entry which is preliminary data.</text>
</comment>
<dbReference type="AlphaFoldDB" id="A0A8T9CHN1"/>
<gene>
    <name evidence="2" type="ORF">LSUE1_G000304</name>
</gene>
<keyword evidence="3" id="KW-1185">Reference proteome</keyword>
<evidence type="ECO:0000313" key="3">
    <source>
        <dbReference type="Proteomes" id="UP000469558"/>
    </source>
</evidence>
<reference evidence="2 3" key="1">
    <citation type="submission" date="2018-05" db="EMBL/GenBank/DDBJ databases">
        <title>Genome sequencing and assembly of the regulated plant pathogen Lachnellula willkommii and related sister species for the development of diagnostic species identification markers.</title>
        <authorList>
            <person name="Giroux E."/>
            <person name="Bilodeau G."/>
        </authorList>
    </citation>
    <scope>NUCLEOTIDE SEQUENCE [LARGE SCALE GENOMIC DNA]</scope>
    <source>
        <strain evidence="2 3">CBS 268.59</strain>
    </source>
</reference>
<sequence>MPAPNFILSPCTPADVPGMVEVYLSAFEKDNFSLYCLPRAAIPAEEWDRWLTARFTKLFNSPEIRCFKITDSNNNNRQAAFARWAFPYTPSEEKRRVKAEEEKETERLKEQGIDTRWPNGANLEVCDLKFGPLDSCREKTINEEETFVCHLLCVHQDYWRQGLGGMLLRDVLALADDQGAQAWIEATPAGRPLYAKLGFKEVNLVKVDLSRWGGKEPGFNWGMLREASQQI</sequence>
<dbReference type="OrthoDB" id="2832510at2759"/>